<dbReference type="EMBL" id="JAPFFF010000023">
    <property type="protein sequence ID" value="KAK8852716.1"/>
    <property type="molecule type" value="Genomic_DNA"/>
</dbReference>
<keyword evidence="2" id="KW-1185">Reference proteome</keyword>
<reference evidence="1 2" key="1">
    <citation type="submission" date="2024-04" db="EMBL/GenBank/DDBJ databases">
        <title>Tritrichomonas musculus Genome.</title>
        <authorList>
            <person name="Alves-Ferreira E."/>
            <person name="Grigg M."/>
            <person name="Lorenzi H."/>
            <person name="Galac M."/>
        </authorList>
    </citation>
    <scope>NUCLEOTIDE SEQUENCE [LARGE SCALE GENOMIC DNA]</scope>
    <source>
        <strain evidence="1 2">EAF2021</strain>
    </source>
</reference>
<dbReference type="Proteomes" id="UP001470230">
    <property type="component" value="Unassembled WGS sequence"/>
</dbReference>
<organism evidence="1 2">
    <name type="scientific">Tritrichomonas musculus</name>
    <dbReference type="NCBI Taxonomy" id="1915356"/>
    <lineage>
        <taxon>Eukaryota</taxon>
        <taxon>Metamonada</taxon>
        <taxon>Parabasalia</taxon>
        <taxon>Tritrichomonadida</taxon>
        <taxon>Tritrichomonadidae</taxon>
        <taxon>Tritrichomonas</taxon>
    </lineage>
</organism>
<evidence type="ECO:0000313" key="2">
    <source>
        <dbReference type="Proteomes" id="UP001470230"/>
    </source>
</evidence>
<accession>A0ABR2HUI4</accession>
<comment type="caution">
    <text evidence="1">The sequence shown here is derived from an EMBL/GenBank/DDBJ whole genome shotgun (WGS) entry which is preliminary data.</text>
</comment>
<evidence type="ECO:0000313" key="1">
    <source>
        <dbReference type="EMBL" id="KAK8852716.1"/>
    </source>
</evidence>
<sequence length="156" mass="17608">MGCCATQPQSLLANSDGNEKHVFESGSVPRNIRNYLNSNQEKIQFVIKEKGPPIPVYNGNVKQAESLPRSALKVYDLDAHETELSFETDAIFSHPEDGTPDRIFYNEIRRISFAPIDGFNGNFVIFAFDSKVGFRAFIFLQKKYISIITTIIKQGK</sequence>
<proteinExistence type="predicted"/>
<protein>
    <submittedName>
        <fullName evidence="1">Uncharacterized protein</fullName>
    </submittedName>
</protein>
<gene>
    <name evidence="1" type="ORF">M9Y10_017705</name>
</gene>
<name>A0ABR2HUI4_9EUKA</name>